<organism evidence="9 10">
    <name type="scientific">Candidatus Lachnoclostridium stercorigallinarum</name>
    <dbReference type="NCBI Taxonomy" id="2838634"/>
    <lineage>
        <taxon>Bacteria</taxon>
        <taxon>Bacillati</taxon>
        <taxon>Bacillota</taxon>
        <taxon>Clostridia</taxon>
        <taxon>Lachnospirales</taxon>
        <taxon>Lachnospiraceae</taxon>
    </lineage>
</organism>
<accession>A0A9D2GG42</accession>
<evidence type="ECO:0000256" key="3">
    <source>
        <dbReference type="ARBA" id="ARBA00022741"/>
    </source>
</evidence>
<dbReference type="PANTHER" id="PTHR43166">
    <property type="entry name" value="AMINO ACID IMPORT ATP-BINDING PROTEIN"/>
    <property type="match status" value="1"/>
</dbReference>
<keyword evidence="7" id="KW-0472">Membrane</keyword>
<reference evidence="9" key="1">
    <citation type="journal article" date="2021" name="PeerJ">
        <title>Extensive microbial diversity within the chicken gut microbiome revealed by metagenomics and culture.</title>
        <authorList>
            <person name="Gilroy R."/>
            <person name="Ravi A."/>
            <person name="Getino M."/>
            <person name="Pursley I."/>
            <person name="Horton D.L."/>
            <person name="Alikhan N.F."/>
            <person name="Baker D."/>
            <person name="Gharbi K."/>
            <person name="Hall N."/>
            <person name="Watson M."/>
            <person name="Adriaenssens E.M."/>
            <person name="Foster-Nyarko E."/>
            <person name="Jarju S."/>
            <person name="Secka A."/>
            <person name="Antonio M."/>
            <person name="Oren A."/>
            <person name="Chaudhuri R.R."/>
            <person name="La Ragione R."/>
            <person name="Hildebrand F."/>
            <person name="Pallen M.J."/>
        </authorList>
    </citation>
    <scope>NUCLEOTIDE SEQUENCE</scope>
    <source>
        <strain evidence="9">ChiBcec1-1093</strain>
    </source>
</reference>
<evidence type="ECO:0000256" key="7">
    <source>
        <dbReference type="ARBA" id="ARBA00023136"/>
    </source>
</evidence>
<dbReference type="InterPro" id="IPR050086">
    <property type="entry name" value="MetN_ABC_transporter-like"/>
</dbReference>
<dbReference type="InterPro" id="IPR017871">
    <property type="entry name" value="ABC_transporter-like_CS"/>
</dbReference>
<dbReference type="GO" id="GO:0005524">
    <property type="term" value="F:ATP binding"/>
    <property type="evidence" value="ECO:0007669"/>
    <property type="project" value="UniProtKB-KW"/>
</dbReference>
<dbReference type="Pfam" id="PF00005">
    <property type="entry name" value="ABC_tran"/>
    <property type="match status" value="1"/>
</dbReference>
<protein>
    <submittedName>
        <fullName evidence="9">Phosphonate ABC transporter ATP-binding protein</fullName>
    </submittedName>
</protein>
<evidence type="ECO:0000256" key="5">
    <source>
        <dbReference type="ARBA" id="ARBA00022885"/>
    </source>
</evidence>
<dbReference type="InterPro" id="IPR012693">
    <property type="entry name" value="ABC_transpr_PhnC"/>
</dbReference>
<evidence type="ECO:0000256" key="1">
    <source>
        <dbReference type="ARBA" id="ARBA00022448"/>
    </source>
</evidence>
<evidence type="ECO:0000313" key="9">
    <source>
        <dbReference type="EMBL" id="HIZ78528.1"/>
    </source>
</evidence>
<keyword evidence="4 9" id="KW-0067">ATP-binding</keyword>
<dbReference type="PANTHER" id="PTHR43166:SF6">
    <property type="entry name" value="PHOSPHONATES IMPORT ATP-BINDING PROTEIN PHNC"/>
    <property type="match status" value="1"/>
</dbReference>
<keyword evidence="2" id="KW-1003">Cell membrane</keyword>
<dbReference type="NCBIfam" id="TIGR02315">
    <property type="entry name" value="ABC_phnC"/>
    <property type="match status" value="1"/>
</dbReference>
<dbReference type="AlphaFoldDB" id="A0A9D2GG42"/>
<keyword evidence="5" id="KW-0918">Phosphonate transport</keyword>
<gene>
    <name evidence="9" type="primary">phnC</name>
    <name evidence="9" type="ORF">IAA17_01870</name>
</gene>
<dbReference type="SMART" id="SM00382">
    <property type="entry name" value="AAA"/>
    <property type="match status" value="1"/>
</dbReference>
<dbReference type="EMBL" id="DXBC01000032">
    <property type="protein sequence ID" value="HIZ78528.1"/>
    <property type="molecule type" value="Genomic_DNA"/>
</dbReference>
<dbReference type="PROSITE" id="PS00211">
    <property type="entry name" value="ABC_TRANSPORTER_1"/>
    <property type="match status" value="1"/>
</dbReference>
<sequence>MIRFEQVSKVYSNGVKGLDNVTLDIEQGEFVAIIGLSGAGKSTLLRSINRMHGITGGKLTVDGVDVTALKGKELRRFRRKIGMIFQSFNLITRTTVINNVLTSRVPDLPWWRSLLGIYRREDKIAALEALDKVGILDKAYSRVDQLSGGQQQRVALARTLAQNPSIILADEPVAALDPVTAKQVMDDFRHINQDLKITVIINIHHVDLALDYADRVIGIRAGKIVYDGPASQVDDKVLSSIYNGEEYGKMEAAE</sequence>
<dbReference type="InterPro" id="IPR003593">
    <property type="entry name" value="AAA+_ATPase"/>
</dbReference>
<dbReference type="GO" id="GO:0016020">
    <property type="term" value="C:membrane"/>
    <property type="evidence" value="ECO:0007669"/>
    <property type="project" value="InterPro"/>
</dbReference>
<dbReference type="Gene3D" id="3.40.50.300">
    <property type="entry name" value="P-loop containing nucleotide triphosphate hydrolases"/>
    <property type="match status" value="1"/>
</dbReference>
<feature type="domain" description="ABC transporter" evidence="8">
    <location>
        <begin position="2"/>
        <end position="246"/>
    </location>
</feature>
<dbReference type="GO" id="GO:0015416">
    <property type="term" value="F:ABC-type phosphonate transporter activity"/>
    <property type="evidence" value="ECO:0007669"/>
    <property type="project" value="InterPro"/>
</dbReference>
<dbReference type="SUPFAM" id="SSF52540">
    <property type="entry name" value="P-loop containing nucleoside triphosphate hydrolases"/>
    <property type="match status" value="1"/>
</dbReference>
<dbReference type="GO" id="GO:0016887">
    <property type="term" value="F:ATP hydrolysis activity"/>
    <property type="evidence" value="ECO:0007669"/>
    <property type="project" value="InterPro"/>
</dbReference>
<evidence type="ECO:0000259" key="8">
    <source>
        <dbReference type="PROSITE" id="PS50893"/>
    </source>
</evidence>
<dbReference type="PROSITE" id="PS50893">
    <property type="entry name" value="ABC_TRANSPORTER_2"/>
    <property type="match status" value="1"/>
</dbReference>
<comment type="caution">
    <text evidence="9">The sequence shown here is derived from an EMBL/GenBank/DDBJ whole genome shotgun (WGS) entry which is preliminary data.</text>
</comment>
<keyword evidence="6" id="KW-1278">Translocase</keyword>
<evidence type="ECO:0000256" key="2">
    <source>
        <dbReference type="ARBA" id="ARBA00022475"/>
    </source>
</evidence>
<evidence type="ECO:0000256" key="4">
    <source>
        <dbReference type="ARBA" id="ARBA00022840"/>
    </source>
</evidence>
<keyword evidence="3" id="KW-0547">Nucleotide-binding</keyword>
<reference evidence="9" key="2">
    <citation type="submission" date="2021-04" db="EMBL/GenBank/DDBJ databases">
        <authorList>
            <person name="Gilroy R."/>
        </authorList>
    </citation>
    <scope>NUCLEOTIDE SEQUENCE</scope>
    <source>
        <strain evidence="9">ChiBcec1-1093</strain>
    </source>
</reference>
<keyword evidence="1" id="KW-0813">Transport</keyword>
<evidence type="ECO:0000313" key="10">
    <source>
        <dbReference type="Proteomes" id="UP000824101"/>
    </source>
</evidence>
<evidence type="ECO:0000256" key="6">
    <source>
        <dbReference type="ARBA" id="ARBA00022967"/>
    </source>
</evidence>
<name>A0A9D2GG42_9FIRM</name>
<proteinExistence type="predicted"/>
<dbReference type="CDD" id="cd03256">
    <property type="entry name" value="ABC_PhnC_transporter"/>
    <property type="match status" value="1"/>
</dbReference>
<dbReference type="InterPro" id="IPR003439">
    <property type="entry name" value="ABC_transporter-like_ATP-bd"/>
</dbReference>
<dbReference type="InterPro" id="IPR027417">
    <property type="entry name" value="P-loop_NTPase"/>
</dbReference>
<dbReference type="Proteomes" id="UP000824101">
    <property type="component" value="Unassembled WGS sequence"/>
</dbReference>